<reference evidence="5" key="2">
    <citation type="submission" date="2020-09" db="EMBL/GenBank/DDBJ databases">
        <authorList>
            <person name="Sun Q."/>
            <person name="Zhou Y."/>
        </authorList>
    </citation>
    <scope>NUCLEOTIDE SEQUENCE</scope>
    <source>
        <strain evidence="5">CGMCC 4.3508</strain>
    </source>
</reference>
<feature type="domain" description="Exonuclease" evidence="4">
    <location>
        <begin position="311"/>
        <end position="460"/>
    </location>
</feature>
<evidence type="ECO:0000259" key="4">
    <source>
        <dbReference type="SMART" id="SM00479"/>
    </source>
</evidence>
<dbReference type="PANTHER" id="PTHR30231">
    <property type="entry name" value="DNA POLYMERASE III SUBUNIT EPSILON"/>
    <property type="match status" value="1"/>
</dbReference>
<dbReference type="AlphaFoldDB" id="A0A917VZJ4"/>
<keyword evidence="6" id="KW-1185">Reference proteome</keyword>
<accession>A0A917VZJ4</accession>
<dbReference type="Gene3D" id="3.30.420.10">
    <property type="entry name" value="Ribonuclease H-like superfamily/Ribonuclease H"/>
    <property type="match status" value="1"/>
</dbReference>
<dbReference type="Proteomes" id="UP000638263">
    <property type="component" value="Unassembled WGS sequence"/>
</dbReference>
<evidence type="ECO:0000256" key="3">
    <source>
        <dbReference type="ARBA" id="ARBA00022839"/>
    </source>
</evidence>
<gene>
    <name evidence="5" type="ORF">GCM10011588_68390</name>
</gene>
<proteinExistence type="predicted"/>
<comment type="caution">
    <text evidence="5">The sequence shown here is derived from an EMBL/GenBank/DDBJ whole genome shotgun (WGS) entry which is preliminary data.</text>
</comment>
<name>A0A917VZJ4_9NOCA</name>
<dbReference type="SMART" id="SM00479">
    <property type="entry name" value="EXOIII"/>
    <property type="match status" value="1"/>
</dbReference>
<evidence type="ECO:0000256" key="1">
    <source>
        <dbReference type="ARBA" id="ARBA00022722"/>
    </source>
</evidence>
<dbReference type="InterPro" id="IPR036397">
    <property type="entry name" value="RNaseH_sf"/>
</dbReference>
<organism evidence="5 6">
    <name type="scientific">Nocardia jinanensis</name>
    <dbReference type="NCBI Taxonomy" id="382504"/>
    <lineage>
        <taxon>Bacteria</taxon>
        <taxon>Bacillati</taxon>
        <taxon>Actinomycetota</taxon>
        <taxon>Actinomycetes</taxon>
        <taxon>Mycobacteriales</taxon>
        <taxon>Nocardiaceae</taxon>
        <taxon>Nocardia</taxon>
    </lineage>
</organism>
<dbReference type="SUPFAM" id="SSF53098">
    <property type="entry name" value="Ribonuclease H-like"/>
    <property type="match status" value="1"/>
</dbReference>
<dbReference type="GO" id="GO:0003676">
    <property type="term" value="F:nucleic acid binding"/>
    <property type="evidence" value="ECO:0007669"/>
    <property type="project" value="InterPro"/>
</dbReference>
<dbReference type="EMBL" id="BMMH01000035">
    <property type="protein sequence ID" value="GGL43967.1"/>
    <property type="molecule type" value="Genomic_DNA"/>
</dbReference>
<dbReference type="Pfam" id="PF00929">
    <property type="entry name" value="RNase_T"/>
    <property type="match status" value="1"/>
</dbReference>
<dbReference type="InterPro" id="IPR013520">
    <property type="entry name" value="Ribonucl_H"/>
</dbReference>
<dbReference type="PANTHER" id="PTHR30231:SF4">
    <property type="entry name" value="PROTEIN NEN2"/>
    <property type="match status" value="1"/>
</dbReference>
<protein>
    <recommendedName>
        <fullName evidence="4">Exonuclease domain-containing protein</fullName>
    </recommendedName>
</protein>
<sequence length="464" mass="51133">MKKEHPVGAVRCAARLAERTGLAVEAADIDALLRAGALQVADVYTKRGRRYDLFRPEHIDALTSEQVTPVIDERLAWVAASLAPEDAAAAVGIGVRELATVAHDRQIERGRFGRYARADIEALAAEEDLAEQVRLDRLVTADQAATELLDCARRHFDIAVEAGWVAPKLHHHKEVGRYRTVAVPLYRTGDVEALRELPDIDWEQVRACPKGEKSPLLEIVGGRKASRAQVIRAFLQGFGADHHIEMWGWWVQGPDVWEIDWERIPGGPTKADVEAAIEANPVLRQHRDVIQLHSDVGAAIRFARAMLAPGAAVILDTETTDLYGAVCEIAVIDACTGKTLLDTLVNPGRPIEPGAAAIHGLTDEQVTAPGVPTWPAVYKRLLRITKGRTILAYNANYDRHVIAADCAHHGITRTRLTRSAHWADVMIPRTEHARSYRWLPNGGGHRALGDTLTTREHLQRMTAP</sequence>
<evidence type="ECO:0000313" key="5">
    <source>
        <dbReference type="EMBL" id="GGL43967.1"/>
    </source>
</evidence>
<keyword evidence="1" id="KW-0540">Nuclease</keyword>
<evidence type="ECO:0000256" key="2">
    <source>
        <dbReference type="ARBA" id="ARBA00022801"/>
    </source>
</evidence>
<keyword evidence="3" id="KW-0269">Exonuclease</keyword>
<dbReference type="GO" id="GO:0008408">
    <property type="term" value="F:3'-5' exonuclease activity"/>
    <property type="evidence" value="ECO:0007669"/>
    <property type="project" value="TreeGrafter"/>
</dbReference>
<keyword evidence="2" id="KW-0378">Hydrolase</keyword>
<dbReference type="InterPro" id="IPR012337">
    <property type="entry name" value="RNaseH-like_sf"/>
</dbReference>
<reference evidence="5" key="1">
    <citation type="journal article" date="2014" name="Int. J. Syst. Evol. Microbiol.">
        <title>Complete genome sequence of Corynebacterium casei LMG S-19264T (=DSM 44701T), isolated from a smear-ripened cheese.</title>
        <authorList>
            <consortium name="US DOE Joint Genome Institute (JGI-PGF)"/>
            <person name="Walter F."/>
            <person name="Albersmeier A."/>
            <person name="Kalinowski J."/>
            <person name="Ruckert C."/>
        </authorList>
    </citation>
    <scope>NUCLEOTIDE SEQUENCE</scope>
    <source>
        <strain evidence="5">CGMCC 4.3508</strain>
    </source>
</reference>
<evidence type="ECO:0000313" key="6">
    <source>
        <dbReference type="Proteomes" id="UP000638263"/>
    </source>
</evidence>
<dbReference type="CDD" id="cd06127">
    <property type="entry name" value="DEDDh"/>
    <property type="match status" value="1"/>
</dbReference>